<sequence length="160" mass="17802">MPPEALERMQQSSSNFLEGVMASMPGSEITPESLAKAQLDVPFIAWTAVEGLKLSGDVQPEEEPRKLQGTDDEELQVSQQCSWGSPSISGYAFESTQCGQTGSLVYRLSMLYIYFAGCIYAVFTILGQIIRVMLNPEPWFFNPQTPDESIIFRLLRKVAP</sequence>
<reference evidence="2 3" key="1">
    <citation type="submission" date="2016-02" db="EMBL/GenBank/DDBJ databases">
        <title>Genome analysis of coral dinoflagellate symbionts highlights evolutionary adaptations to a symbiotic lifestyle.</title>
        <authorList>
            <person name="Aranda M."/>
            <person name="Li Y."/>
            <person name="Liew Y.J."/>
            <person name="Baumgarten S."/>
            <person name="Simakov O."/>
            <person name="Wilson M."/>
            <person name="Piel J."/>
            <person name="Ashoor H."/>
            <person name="Bougouffa S."/>
            <person name="Bajic V.B."/>
            <person name="Ryu T."/>
            <person name="Ravasi T."/>
            <person name="Bayer T."/>
            <person name="Micklem G."/>
            <person name="Kim H."/>
            <person name="Bhak J."/>
            <person name="Lajeunesse T.C."/>
            <person name="Voolstra C.R."/>
        </authorList>
    </citation>
    <scope>NUCLEOTIDE SEQUENCE [LARGE SCALE GENOMIC DNA]</scope>
    <source>
        <strain evidence="2 3">CCMP2467</strain>
    </source>
</reference>
<feature type="transmembrane region" description="Helical" evidence="1">
    <location>
        <begin position="111"/>
        <end position="134"/>
    </location>
</feature>
<evidence type="ECO:0000256" key="1">
    <source>
        <dbReference type="SAM" id="Phobius"/>
    </source>
</evidence>
<protein>
    <submittedName>
        <fullName evidence="2">Uncharacterized protein</fullName>
    </submittedName>
</protein>
<gene>
    <name evidence="2" type="ORF">AK812_SmicGene28874</name>
</gene>
<evidence type="ECO:0000313" key="3">
    <source>
        <dbReference type="Proteomes" id="UP000186817"/>
    </source>
</evidence>
<accession>A0A1Q9D364</accession>
<comment type="caution">
    <text evidence="2">The sequence shown here is derived from an EMBL/GenBank/DDBJ whole genome shotgun (WGS) entry which is preliminary data.</text>
</comment>
<keyword evidence="1" id="KW-0472">Membrane</keyword>
<keyword evidence="1" id="KW-1133">Transmembrane helix</keyword>
<keyword evidence="3" id="KW-1185">Reference proteome</keyword>
<organism evidence="2 3">
    <name type="scientific">Symbiodinium microadriaticum</name>
    <name type="common">Dinoflagellate</name>
    <name type="synonym">Zooxanthella microadriatica</name>
    <dbReference type="NCBI Taxonomy" id="2951"/>
    <lineage>
        <taxon>Eukaryota</taxon>
        <taxon>Sar</taxon>
        <taxon>Alveolata</taxon>
        <taxon>Dinophyceae</taxon>
        <taxon>Suessiales</taxon>
        <taxon>Symbiodiniaceae</taxon>
        <taxon>Symbiodinium</taxon>
    </lineage>
</organism>
<keyword evidence="1" id="KW-0812">Transmembrane</keyword>
<dbReference type="EMBL" id="LSRX01000751">
    <property type="protein sequence ID" value="OLP89619.1"/>
    <property type="molecule type" value="Genomic_DNA"/>
</dbReference>
<dbReference type="Proteomes" id="UP000186817">
    <property type="component" value="Unassembled WGS sequence"/>
</dbReference>
<proteinExistence type="predicted"/>
<dbReference type="OrthoDB" id="10421893at2759"/>
<name>A0A1Q9D364_SYMMI</name>
<dbReference type="AlphaFoldDB" id="A0A1Q9D364"/>
<evidence type="ECO:0000313" key="2">
    <source>
        <dbReference type="EMBL" id="OLP89619.1"/>
    </source>
</evidence>